<dbReference type="Pfam" id="PF02932">
    <property type="entry name" value="Neur_chan_memb"/>
    <property type="match status" value="2"/>
</dbReference>
<evidence type="ECO:0000256" key="1">
    <source>
        <dbReference type="ARBA" id="ARBA00004141"/>
    </source>
</evidence>
<evidence type="ECO:0000313" key="9">
    <source>
        <dbReference type="Proteomes" id="UP001159427"/>
    </source>
</evidence>
<name>A0ABN8MIY6_9CNID</name>
<keyword evidence="3 5" id="KW-1133">Transmembrane helix</keyword>
<dbReference type="InterPro" id="IPR006201">
    <property type="entry name" value="Neur_channel"/>
</dbReference>
<dbReference type="PRINTS" id="PR00252">
    <property type="entry name" value="NRIONCHANNEL"/>
</dbReference>
<proteinExistence type="predicted"/>
<keyword evidence="2 5" id="KW-0812">Transmembrane</keyword>
<feature type="transmembrane region" description="Helical" evidence="5">
    <location>
        <begin position="662"/>
        <end position="687"/>
    </location>
</feature>
<dbReference type="Gene3D" id="2.70.170.10">
    <property type="entry name" value="Neurotransmitter-gated ion-channel ligand-binding domain"/>
    <property type="match status" value="3"/>
</dbReference>
<feature type="transmembrane region" description="Helical" evidence="5">
    <location>
        <begin position="289"/>
        <end position="310"/>
    </location>
</feature>
<evidence type="ECO:0000259" key="7">
    <source>
        <dbReference type="Pfam" id="PF02932"/>
    </source>
</evidence>
<dbReference type="SUPFAM" id="SSF63712">
    <property type="entry name" value="Nicotinic receptor ligand binding domain-like"/>
    <property type="match status" value="3"/>
</dbReference>
<protein>
    <submittedName>
        <fullName evidence="8">Uncharacterized protein</fullName>
    </submittedName>
</protein>
<dbReference type="CDD" id="cd19051">
    <property type="entry name" value="LGIC_TM_cation"/>
    <property type="match status" value="2"/>
</dbReference>
<comment type="caution">
    <text evidence="8">The sequence shown here is derived from an EMBL/GenBank/DDBJ whole genome shotgun (WGS) entry which is preliminary data.</text>
</comment>
<dbReference type="InterPro" id="IPR036734">
    <property type="entry name" value="Neur_chan_lig-bd_sf"/>
</dbReference>
<evidence type="ECO:0000256" key="5">
    <source>
        <dbReference type="SAM" id="Phobius"/>
    </source>
</evidence>
<dbReference type="EMBL" id="CALNXI010000586">
    <property type="protein sequence ID" value="CAH3029676.1"/>
    <property type="molecule type" value="Genomic_DNA"/>
</dbReference>
<gene>
    <name evidence="8" type="ORF">PEVE_00036551</name>
</gene>
<dbReference type="Gene3D" id="1.20.58.390">
    <property type="entry name" value="Neurotransmitter-gated ion-channel transmembrane domain"/>
    <property type="match status" value="2"/>
</dbReference>
<evidence type="ECO:0000259" key="6">
    <source>
        <dbReference type="Pfam" id="PF02931"/>
    </source>
</evidence>
<feature type="transmembrane region" description="Helical" evidence="5">
    <location>
        <begin position="834"/>
        <end position="853"/>
    </location>
</feature>
<feature type="domain" description="Neurotransmitter-gated ion-channel transmembrane" evidence="7">
    <location>
        <begin position="239"/>
        <end position="339"/>
    </location>
</feature>
<feature type="transmembrane region" description="Helical" evidence="5">
    <location>
        <begin position="693"/>
        <end position="714"/>
    </location>
</feature>
<keyword evidence="9" id="KW-1185">Reference proteome</keyword>
<comment type="subcellular location">
    <subcellularLocation>
        <location evidence="1">Membrane</location>
        <topology evidence="1">Multi-pass membrane protein</topology>
    </subcellularLocation>
</comment>
<evidence type="ECO:0000256" key="2">
    <source>
        <dbReference type="ARBA" id="ARBA00022692"/>
    </source>
</evidence>
<feature type="transmembrane region" description="Helical" evidence="5">
    <location>
        <begin position="262"/>
        <end position="283"/>
    </location>
</feature>
<feature type="domain" description="Neurotransmitter-gated ion-channel ligand-binding" evidence="6">
    <location>
        <begin position="424"/>
        <end position="571"/>
    </location>
</feature>
<feature type="transmembrane region" description="Helical" evidence="5">
    <location>
        <begin position="231"/>
        <end position="255"/>
    </location>
</feature>
<sequence length="855" mass="97761">CFFIGRVLCRSTSSSWEHKIRADLLENYDKKVRPAIRGKKAVEVSFALRVGRLVKVDNKEQLVVLDTWVIQHWRNPFLTWNSSDYGGLDRIFFSPGEIWVPDIALYNNGDDNINLAGGPSKFVTDVVVDDRGMCRWGGPATFKVNCKMKIDQWPFDEQQCILAFGSYTFGKNLLKLKLFKDKSQLTNRFVESGNWRIEEITSRLSETDHGNCCRFNFSEVEYTIKMKRKSLYYTFYVTIPCVILTILAFSSFLIHVESGERIGFVTTVLLAMTVFLLIIPSWLPVTSDGLPILGVLLEATMIIITLVLFANIGVLRVYFKEGTPPDWVERICCLCIGRRRQNIQQIHAQGAEGPLSKAEKSIASMVTIEMTGSNIDTTSTTEHCDKKGDDHLTWQRVSTIMDLALKRLLFLLGSLCSTNSSWEHHIRADLLNNYDRKVRPVREGRREVTVQFSLRVGRLVKVDNQEQLIVVDTWVTQAWDNEFLSWNINDYGGLDRIHFAPNEIWVPDIALFNNGDDEINLAGGPSKFVTDVAVNNEGRCLWSGPATFKVNCQMNVDKWPFDEQSCEMAFGLLIKWPFDEQSCEMAFGSYSYGLNLLRIKLFKDTRKKILCHCFFISDRFVESGNWQIVNISSRITETDHGDCCRFNFSEAEFKISMKRKSLYYTFYITIPCVILTVIALTSFLIHVESGERIGFVTTVLLAMTVFLLIIPSWLPVTSEALPILGVLLEGTMIIITLILFANIFVQWIYFREGTPPDWVQTISRFCGRRKRRGKQQTRVGSAVAPSHYALKSTASVAGIDMTESSRNSPVEQDNQKMDEYFYTWQRVSTKMDRFFFILFIIISVIVYGVYIGISL</sequence>
<keyword evidence="4 5" id="KW-0472">Membrane</keyword>
<evidence type="ECO:0000256" key="3">
    <source>
        <dbReference type="ARBA" id="ARBA00022989"/>
    </source>
</evidence>
<feature type="domain" description="Neurotransmitter-gated ion-channel ligand-binding" evidence="6">
    <location>
        <begin position="18"/>
        <end position="229"/>
    </location>
</feature>
<feature type="transmembrane region" description="Helical" evidence="5">
    <location>
        <begin position="726"/>
        <end position="749"/>
    </location>
</feature>
<dbReference type="InterPro" id="IPR036719">
    <property type="entry name" value="Neuro-gated_channel_TM_sf"/>
</dbReference>
<evidence type="ECO:0000313" key="8">
    <source>
        <dbReference type="EMBL" id="CAH3029676.1"/>
    </source>
</evidence>
<reference evidence="8 9" key="1">
    <citation type="submission" date="2022-05" db="EMBL/GenBank/DDBJ databases">
        <authorList>
            <consortium name="Genoscope - CEA"/>
            <person name="William W."/>
        </authorList>
    </citation>
    <scope>NUCLEOTIDE SEQUENCE [LARGE SCALE GENOMIC DNA]</scope>
</reference>
<feature type="domain" description="Neurotransmitter-gated ion-channel ligand-binding" evidence="6">
    <location>
        <begin position="575"/>
        <end position="660"/>
    </location>
</feature>
<dbReference type="InterPro" id="IPR038050">
    <property type="entry name" value="Neuro_actylchol_rec"/>
</dbReference>
<dbReference type="PANTHER" id="PTHR18945">
    <property type="entry name" value="NEUROTRANSMITTER GATED ION CHANNEL"/>
    <property type="match status" value="1"/>
</dbReference>
<feature type="domain" description="Neurotransmitter-gated ion-channel transmembrane" evidence="7">
    <location>
        <begin position="669"/>
        <end position="764"/>
    </location>
</feature>
<evidence type="ECO:0000256" key="4">
    <source>
        <dbReference type="ARBA" id="ARBA00023136"/>
    </source>
</evidence>
<accession>A0ABN8MIY6</accession>
<dbReference type="Proteomes" id="UP001159427">
    <property type="component" value="Unassembled WGS sequence"/>
</dbReference>
<dbReference type="InterPro" id="IPR006029">
    <property type="entry name" value="Neurotrans-gated_channel_TM"/>
</dbReference>
<feature type="non-terminal residue" evidence="8">
    <location>
        <position position="1"/>
    </location>
</feature>
<dbReference type="InterPro" id="IPR006202">
    <property type="entry name" value="Neur_chan_lig-bd"/>
</dbReference>
<dbReference type="SUPFAM" id="SSF90112">
    <property type="entry name" value="Neurotransmitter-gated ion-channel transmembrane pore"/>
    <property type="match status" value="2"/>
</dbReference>
<dbReference type="Pfam" id="PF02931">
    <property type="entry name" value="Neur_chan_LBD"/>
    <property type="match status" value="3"/>
</dbReference>
<organism evidence="8 9">
    <name type="scientific">Porites evermanni</name>
    <dbReference type="NCBI Taxonomy" id="104178"/>
    <lineage>
        <taxon>Eukaryota</taxon>
        <taxon>Metazoa</taxon>
        <taxon>Cnidaria</taxon>
        <taxon>Anthozoa</taxon>
        <taxon>Hexacorallia</taxon>
        <taxon>Scleractinia</taxon>
        <taxon>Fungiina</taxon>
        <taxon>Poritidae</taxon>
        <taxon>Porites</taxon>
    </lineage>
</organism>